<reference evidence="6 7" key="2">
    <citation type="journal article" date="2019" name="Int. J. Syst. Evol. Microbiol.">
        <title>Description and complete genome sequence of Bradyrhizobium amphicarpaeae sp. nov., harbouring photosystem and nitrogen-fixation genes.</title>
        <authorList>
            <person name="Bromfield E.S.P."/>
            <person name="Cloutier S."/>
            <person name="Nguyen H.D.T."/>
        </authorList>
    </citation>
    <scope>NUCLEOTIDE SEQUENCE [LARGE SCALE GENOMIC DNA]</scope>
    <source>
        <strain evidence="6 7">39S1MB</strain>
    </source>
</reference>
<dbReference type="InterPro" id="IPR039424">
    <property type="entry name" value="SBP_5"/>
</dbReference>
<dbReference type="OrthoDB" id="9803988at2"/>
<protein>
    <submittedName>
        <fullName evidence="6">ABC transporter substrate-binding protein</fullName>
    </submittedName>
</protein>
<dbReference type="EMBL" id="CP029426">
    <property type="protein sequence ID" value="AWM03496.1"/>
    <property type="molecule type" value="Genomic_DNA"/>
</dbReference>
<dbReference type="GO" id="GO:0042884">
    <property type="term" value="P:microcin transport"/>
    <property type="evidence" value="ECO:0007669"/>
    <property type="project" value="TreeGrafter"/>
</dbReference>
<feature type="domain" description="Solute-binding protein family 5" evidence="5">
    <location>
        <begin position="121"/>
        <end position="532"/>
    </location>
</feature>
<feature type="signal peptide" evidence="4">
    <location>
        <begin position="1"/>
        <end position="16"/>
    </location>
</feature>
<evidence type="ECO:0000256" key="1">
    <source>
        <dbReference type="ARBA" id="ARBA00004418"/>
    </source>
</evidence>
<evidence type="ECO:0000313" key="6">
    <source>
        <dbReference type="EMBL" id="AWM03496.1"/>
    </source>
</evidence>
<dbReference type="PANTHER" id="PTHR30290">
    <property type="entry name" value="PERIPLASMIC BINDING COMPONENT OF ABC TRANSPORTER"/>
    <property type="match status" value="1"/>
</dbReference>
<dbReference type="Gene3D" id="3.10.105.10">
    <property type="entry name" value="Dipeptide-binding Protein, Domain 3"/>
    <property type="match status" value="1"/>
</dbReference>
<accession>A0A2U8Q0A7</accession>
<sequence length="633" mass="71449">MAITRRDLLLTGTAVAALPALGSVAGFSVIGSAEAQAANEPSWRHGLSLFGKVKYPADFKRFDYVNPEAPKGGVARQIAVGTFDNFNIVVSGVKGQVAGAVAFIYESLTTPSLDEVSTEYGALAEAASHPDDFSFVTYRLRPQAKWHDGKPVTADDVIFSLDSFKKHHPMYSAYYSHVVKAEKVGEREVKFVFDAPGNRELPQIVGQLTVLPKHWWEGTDAQGRKRDVSATTLEVPLGSGPYKVKDFVAGRSIALERVKDYWGRDLPANVGRNNFDELRYEYFRDATVAIEAFKADQVDWRTENSAKNWATAYDFPAVTEKRVILEEFANRSSGVMQAFVPNLRRAKFSDPRVRRALNYAFDFEEMNKQIFYGQYKRVVSYFDGIEELMATGLPQGKELEILETVRAEVPAEVFTTAYSNPVGGNPERVRDNLREALRLFKEAGYEVRDRKMTDIKTGAQFTLELLNSDPSFERITLFYKPSLERLGIAVSVRTVDPTQYENRLREWDFDVVTKSWGESQSPGNEQRERWGAKNADVAGSDNIAGIKNPAVDKLIDRVIFAKDRDDLVAATKALDRVLLWNHYVVPQWTYNKVRTARWDRFGRPAELPKYGQSGFPFIWWYDADKAARIAKKS</sequence>
<dbReference type="GO" id="GO:0043190">
    <property type="term" value="C:ATP-binding cassette (ABC) transporter complex"/>
    <property type="evidence" value="ECO:0007669"/>
    <property type="project" value="InterPro"/>
</dbReference>
<name>A0A2U8Q0A7_9BRAD</name>
<dbReference type="SUPFAM" id="SSF53850">
    <property type="entry name" value="Periplasmic binding protein-like II"/>
    <property type="match status" value="1"/>
</dbReference>
<dbReference type="PROSITE" id="PS51318">
    <property type="entry name" value="TAT"/>
    <property type="match status" value="1"/>
</dbReference>
<keyword evidence="7" id="KW-1185">Reference proteome</keyword>
<dbReference type="KEGG" id="brq:CIT40_27975"/>
<comment type="subcellular location">
    <subcellularLocation>
        <location evidence="1">Periplasm</location>
    </subcellularLocation>
</comment>
<dbReference type="CDD" id="cd08497">
    <property type="entry name" value="MbnE-like"/>
    <property type="match status" value="1"/>
</dbReference>
<organism evidence="6 7">
    <name type="scientific">Bradyrhizobium amphicarpaeae</name>
    <dbReference type="NCBI Taxonomy" id="1404768"/>
    <lineage>
        <taxon>Bacteria</taxon>
        <taxon>Pseudomonadati</taxon>
        <taxon>Pseudomonadota</taxon>
        <taxon>Alphaproteobacteria</taxon>
        <taxon>Hyphomicrobiales</taxon>
        <taxon>Nitrobacteraceae</taxon>
        <taxon>Bradyrhizobium</taxon>
    </lineage>
</organism>
<dbReference type="GO" id="GO:0030288">
    <property type="term" value="C:outer membrane-bounded periplasmic space"/>
    <property type="evidence" value="ECO:0007669"/>
    <property type="project" value="TreeGrafter"/>
</dbReference>
<keyword evidence="3 4" id="KW-0732">Signal</keyword>
<comment type="similarity">
    <text evidence="2">Belongs to the bacterial solute-binding protein 5 family.</text>
</comment>
<proteinExistence type="inferred from homology"/>
<dbReference type="PANTHER" id="PTHR30290:SF64">
    <property type="entry name" value="ABC TRANSPORTER PERIPLASMIC BINDING PROTEIN"/>
    <property type="match status" value="1"/>
</dbReference>
<feature type="chain" id="PRO_5016080600" evidence="4">
    <location>
        <begin position="17"/>
        <end position="633"/>
    </location>
</feature>
<dbReference type="Gene3D" id="3.40.190.10">
    <property type="entry name" value="Periplasmic binding protein-like II"/>
    <property type="match status" value="1"/>
</dbReference>
<dbReference type="RefSeq" id="WP_094892843.1">
    <property type="nucleotide sequence ID" value="NZ_CP029426.2"/>
</dbReference>
<evidence type="ECO:0000256" key="3">
    <source>
        <dbReference type="ARBA" id="ARBA00022729"/>
    </source>
</evidence>
<dbReference type="Pfam" id="PF00496">
    <property type="entry name" value="SBP_bac_5"/>
    <property type="match status" value="1"/>
</dbReference>
<evidence type="ECO:0000313" key="7">
    <source>
        <dbReference type="Proteomes" id="UP000215884"/>
    </source>
</evidence>
<dbReference type="Proteomes" id="UP000215884">
    <property type="component" value="Chromosome"/>
</dbReference>
<dbReference type="InterPro" id="IPR030678">
    <property type="entry name" value="Peptide/Ni-bd"/>
</dbReference>
<evidence type="ECO:0000256" key="4">
    <source>
        <dbReference type="SAM" id="SignalP"/>
    </source>
</evidence>
<evidence type="ECO:0000259" key="5">
    <source>
        <dbReference type="Pfam" id="PF00496"/>
    </source>
</evidence>
<reference evidence="6 7" key="1">
    <citation type="journal article" date="2017" name="Syst. Appl. Microbiol.">
        <title>Soybeans inoculated with root zone soils of Canadian native legumes harbour diverse and novel Bradyrhizobium spp. that possess agricultural potential.</title>
        <authorList>
            <person name="Bromfield E.S.P."/>
            <person name="Cloutier S."/>
            <person name="Tambong J.T."/>
            <person name="Tran Thi T.V."/>
        </authorList>
    </citation>
    <scope>NUCLEOTIDE SEQUENCE [LARGE SCALE GENOMIC DNA]</scope>
    <source>
        <strain evidence="6 7">39S1MB</strain>
    </source>
</reference>
<dbReference type="AlphaFoldDB" id="A0A2U8Q0A7"/>
<evidence type="ECO:0000256" key="2">
    <source>
        <dbReference type="ARBA" id="ARBA00005695"/>
    </source>
</evidence>
<dbReference type="PIRSF" id="PIRSF002741">
    <property type="entry name" value="MppA"/>
    <property type="match status" value="1"/>
</dbReference>
<dbReference type="GO" id="GO:1904680">
    <property type="term" value="F:peptide transmembrane transporter activity"/>
    <property type="evidence" value="ECO:0007669"/>
    <property type="project" value="TreeGrafter"/>
</dbReference>
<dbReference type="InterPro" id="IPR000914">
    <property type="entry name" value="SBP_5_dom"/>
</dbReference>
<dbReference type="GO" id="GO:0015833">
    <property type="term" value="P:peptide transport"/>
    <property type="evidence" value="ECO:0007669"/>
    <property type="project" value="TreeGrafter"/>
</dbReference>
<dbReference type="InterPro" id="IPR006311">
    <property type="entry name" value="TAT_signal"/>
</dbReference>
<gene>
    <name evidence="6" type="ORF">CIT40_27975</name>
</gene>